<dbReference type="PANTHER" id="PTHR10890:SF3">
    <property type="entry name" value="CYSTEINE--TRNA LIGASE, CYTOPLASMIC"/>
    <property type="match status" value="1"/>
</dbReference>
<keyword evidence="4" id="KW-0479">Metal-binding</keyword>
<dbReference type="Gene3D" id="3.40.50.620">
    <property type="entry name" value="HUPs"/>
    <property type="match status" value="2"/>
</dbReference>
<name>A0A8H3EY14_9LECA</name>
<evidence type="ECO:0000313" key="15">
    <source>
        <dbReference type="Proteomes" id="UP000664203"/>
    </source>
</evidence>
<dbReference type="AlphaFoldDB" id="A0A8H3EY14"/>
<evidence type="ECO:0000259" key="13">
    <source>
        <dbReference type="Pfam" id="PF01406"/>
    </source>
</evidence>
<dbReference type="PANTHER" id="PTHR10890">
    <property type="entry name" value="CYSTEINYL-TRNA SYNTHETASE"/>
    <property type="match status" value="1"/>
</dbReference>
<accession>A0A8H3EY14</accession>
<protein>
    <recommendedName>
        <fullName evidence="2">cysteine--tRNA ligase</fullName>
        <ecNumber evidence="2">6.1.1.16</ecNumber>
    </recommendedName>
    <alternativeName>
        <fullName evidence="10">Cysteinyl-tRNA synthetase</fullName>
    </alternativeName>
</protein>
<dbReference type="EMBL" id="CAJPDR010000074">
    <property type="protein sequence ID" value="CAF9914731.1"/>
    <property type="molecule type" value="Genomic_DNA"/>
</dbReference>
<dbReference type="EC" id="6.1.1.16" evidence="2"/>
<feature type="compositionally biased region" description="Basic and acidic residues" evidence="12">
    <location>
        <begin position="787"/>
        <end position="799"/>
    </location>
</feature>
<dbReference type="HAMAP" id="MF_00041">
    <property type="entry name" value="Cys_tRNA_synth"/>
    <property type="match status" value="1"/>
</dbReference>
<comment type="cofactor">
    <cofactor evidence="1">
        <name>Zn(2+)</name>
        <dbReference type="ChEBI" id="CHEBI:29105"/>
    </cofactor>
</comment>
<keyword evidence="7" id="KW-0067">ATP-binding</keyword>
<evidence type="ECO:0000256" key="8">
    <source>
        <dbReference type="ARBA" id="ARBA00022917"/>
    </source>
</evidence>
<evidence type="ECO:0000256" key="7">
    <source>
        <dbReference type="ARBA" id="ARBA00022840"/>
    </source>
</evidence>
<evidence type="ECO:0000313" key="14">
    <source>
        <dbReference type="EMBL" id="CAF9914731.1"/>
    </source>
</evidence>
<dbReference type="InterPro" id="IPR009080">
    <property type="entry name" value="tRNAsynth_Ia_anticodon-bd"/>
</dbReference>
<dbReference type="Proteomes" id="UP000664203">
    <property type="component" value="Unassembled WGS sequence"/>
</dbReference>
<keyword evidence="5" id="KW-0547">Nucleotide-binding</keyword>
<gene>
    <name evidence="14" type="ORF">ALECFALPRED_009684</name>
</gene>
<feature type="domain" description="tRNA synthetases class I catalytic" evidence="13">
    <location>
        <begin position="44"/>
        <end position="482"/>
    </location>
</feature>
<dbReference type="FunFam" id="3.40.50.620:FF:000186">
    <property type="entry name" value="Putative Cysteinyl-tRNA synthetase"/>
    <property type="match status" value="1"/>
</dbReference>
<keyword evidence="3" id="KW-0436">Ligase</keyword>
<keyword evidence="15" id="KW-1185">Reference proteome</keyword>
<feature type="region of interest" description="Disordered" evidence="12">
    <location>
        <begin position="308"/>
        <end position="358"/>
    </location>
</feature>
<dbReference type="InterPro" id="IPR014729">
    <property type="entry name" value="Rossmann-like_a/b/a_fold"/>
</dbReference>
<evidence type="ECO:0000256" key="12">
    <source>
        <dbReference type="SAM" id="MobiDB-lite"/>
    </source>
</evidence>
<dbReference type="PRINTS" id="PR00983">
    <property type="entry name" value="TRNASYNTHCYS"/>
</dbReference>
<keyword evidence="11" id="KW-0175">Coiled coil</keyword>
<dbReference type="OrthoDB" id="438179at2759"/>
<evidence type="ECO:0000256" key="1">
    <source>
        <dbReference type="ARBA" id="ARBA00001947"/>
    </source>
</evidence>
<feature type="region of interest" description="Disordered" evidence="12">
    <location>
        <begin position="781"/>
        <end position="825"/>
    </location>
</feature>
<organism evidence="14 15">
    <name type="scientific">Alectoria fallacina</name>
    <dbReference type="NCBI Taxonomy" id="1903189"/>
    <lineage>
        <taxon>Eukaryota</taxon>
        <taxon>Fungi</taxon>
        <taxon>Dikarya</taxon>
        <taxon>Ascomycota</taxon>
        <taxon>Pezizomycotina</taxon>
        <taxon>Lecanoromycetes</taxon>
        <taxon>OSLEUM clade</taxon>
        <taxon>Lecanoromycetidae</taxon>
        <taxon>Lecanorales</taxon>
        <taxon>Lecanorineae</taxon>
        <taxon>Parmeliaceae</taxon>
        <taxon>Alectoria</taxon>
    </lineage>
</organism>
<keyword evidence="6" id="KW-0862">Zinc</keyword>
<dbReference type="InterPro" id="IPR024909">
    <property type="entry name" value="Cys-tRNA/MSH_ligase"/>
</dbReference>
<keyword evidence="8" id="KW-0648">Protein biosynthesis</keyword>
<dbReference type="GO" id="GO:0006423">
    <property type="term" value="P:cysteinyl-tRNA aminoacylation"/>
    <property type="evidence" value="ECO:0007669"/>
    <property type="project" value="InterPro"/>
</dbReference>
<evidence type="ECO:0000256" key="10">
    <source>
        <dbReference type="ARBA" id="ARBA00031499"/>
    </source>
</evidence>
<dbReference type="GO" id="GO:0005737">
    <property type="term" value="C:cytoplasm"/>
    <property type="evidence" value="ECO:0007669"/>
    <property type="project" value="TreeGrafter"/>
</dbReference>
<evidence type="ECO:0000256" key="4">
    <source>
        <dbReference type="ARBA" id="ARBA00022723"/>
    </source>
</evidence>
<dbReference type="SUPFAM" id="SSF47323">
    <property type="entry name" value="Anticodon-binding domain of a subclass of class I aminoacyl-tRNA synthetases"/>
    <property type="match status" value="1"/>
</dbReference>
<dbReference type="InterPro" id="IPR015803">
    <property type="entry name" value="Cys-tRNA-ligase"/>
</dbReference>
<dbReference type="InterPro" id="IPR032678">
    <property type="entry name" value="tRNA-synt_1_cat_dom"/>
</dbReference>
<feature type="coiled-coil region" evidence="11">
    <location>
        <begin position="730"/>
        <end position="764"/>
    </location>
</feature>
<comment type="caution">
    <text evidence="14">The sequence shown here is derived from an EMBL/GenBank/DDBJ whole genome shotgun (WGS) entry which is preliminary data.</text>
</comment>
<sequence length="825" mass="93327">MTTASRQQPIWQKPTAPPDAALPNLSIYNSLTKKKEPFVPLDWENRKVKWYACGVTPYDDAHLGHLRNYVSQDIIRRILRDYFNYHVELVQNVTDVDDKIIVRGRQRYLLEEFENRRLKAAEDPAGVRLAALKAYLKKNLPKIPETTSPKRIYAESRRCYSAVLDGGPLKMGTMPEDKEAKVKMHVKTVGGASSAIDLMEEGKEVPPENLSDLDDILMPFLDGLYGSSVVEQSVFTKLTEKYEGRFNDDMSAINVLPPDKITRVTEYISQIRDFVQQIQSNSFAYEIGGSVYFDIKAFESAGNTYARLEPSSRNDTARQSEGEGSLSKTASEKRSPADFALWKSSKPGEPSWDSPWGPGRPGWHIECSAMASENFGSQFDIRKAAPAHEDSGGIDLAFPHHDNEIAQSEAYWYDKTHEYQSQWVQYFVHMGHLSIKGSKMSKSLKNFQTIRQALSSGDYTARSLRIIFLQGGWSGGIEITDSIKKEAAVWEESVNVSSNYYPKIALVDPFQNFFIKVNDVLESSRQVDGGEAEKSLIDALEEAKHGTDKALKDSFHTPKVMEVISKLISTYNSEKEVSPSAALSIATWVTSMVNIFGLNGDTRPTSSTIGWTGVGVPKQAKPILTVLSRKRDELREKAKSQTLSQQDLTPISHPGPPQNFLEAQESASAPFVEILEKFNRDLANIDASKNAKDFASDVLRLSDQVRDVALWNQDIYLEDRDGEPALIRPVTRELRAARQEREERERLKQKAKEEREKEVAAKVDKGRLDHKIMFRTEDFSAWDDDGLPTKDKEGGEITKSRKKKLQKDWERQKKLHEAWTETQRK</sequence>
<dbReference type="SUPFAM" id="SSF52374">
    <property type="entry name" value="Nucleotidylyl transferase"/>
    <property type="match status" value="1"/>
</dbReference>
<evidence type="ECO:0000256" key="6">
    <source>
        <dbReference type="ARBA" id="ARBA00022833"/>
    </source>
</evidence>
<dbReference type="GO" id="GO:0004817">
    <property type="term" value="F:cysteine-tRNA ligase activity"/>
    <property type="evidence" value="ECO:0007669"/>
    <property type="project" value="UniProtKB-EC"/>
</dbReference>
<evidence type="ECO:0000256" key="5">
    <source>
        <dbReference type="ARBA" id="ARBA00022741"/>
    </source>
</evidence>
<feature type="compositionally biased region" description="Basic and acidic residues" evidence="12">
    <location>
        <begin position="806"/>
        <end position="825"/>
    </location>
</feature>
<dbReference type="NCBIfam" id="TIGR00435">
    <property type="entry name" value="cysS"/>
    <property type="match status" value="1"/>
</dbReference>
<evidence type="ECO:0000256" key="3">
    <source>
        <dbReference type="ARBA" id="ARBA00022598"/>
    </source>
</evidence>
<evidence type="ECO:0000256" key="11">
    <source>
        <dbReference type="SAM" id="Coils"/>
    </source>
</evidence>
<proteinExistence type="inferred from homology"/>
<keyword evidence="9" id="KW-0030">Aminoacyl-tRNA synthetase</keyword>
<evidence type="ECO:0000256" key="9">
    <source>
        <dbReference type="ARBA" id="ARBA00023146"/>
    </source>
</evidence>
<dbReference type="GO" id="GO:0005524">
    <property type="term" value="F:ATP binding"/>
    <property type="evidence" value="ECO:0007669"/>
    <property type="project" value="UniProtKB-KW"/>
</dbReference>
<dbReference type="Pfam" id="PF01406">
    <property type="entry name" value="tRNA-synt_1e"/>
    <property type="match status" value="1"/>
</dbReference>
<reference evidence="14" key="1">
    <citation type="submission" date="2021-03" db="EMBL/GenBank/DDBJ databases">
        <authorList>
            <person name="Tagirdzhanova G."/>
        </authorList>
    </citation>
    <scope>NUCLEOTIDE SEQUENCE</scope>
</reference>
<feature type="compositionally biased region" description="Polar residues" evidence="12">
    <location>
        <begin position="640"/>
        <end position="649"/>
    </location>
</feature>
<dbReference type="GO" id="GO:0046872">
    <property type="term" value="F:metal ion binding"/>
    <property type="evidence" value="ECO:0007669"/>
    <property type="project" value="UniProtKB-KW"/>
</dbReference>
<evidence type="ECO:0000256" key="2">
    <source>
        <dbReference type="ARBA" id="ARBA00012832"/>
    </source>
</evidence>
<feature type="compositionally biased region" description="Basic and acidic residues" evidence="12">
    <location>
        <begin position="310"/>
        <end position="321"/>
    </location>
</feature>
<feature type="region of interest" description="Disordered" evidence="12">
    <location>
        <begin position="635"/>
        <end position="655"/>
    </location>
</feature>